<evidence type="ECO:0000313" key="1">
    <source>
        <dbReference type="EMBL" id="KZE38907.1"/>
    </source>
</evidence>
<sequence length="80" mass="9245">MKSDYGEVILDWLLLIRPTISNLQLRKFLGIKDKHAASRILRMFDLKKDGKSVKRVYRLDLMSGLDGVRLRRKGTGVKES</sequence>
<proteinExistence type="predicted"/>
<dbReference type="AlphaFoldDB" id="A0A163FLP7"/>
<reference evidence="1 2" key="1">
    <citation type="submission" date="2016-01" db="EMBL/GenBank/DDBJ databases">
        <title>Whole genome sequencing of Bhargavaea cecembensis T14.</title>
        <authorList>
            <person name="Hong K.W."/>
        </authorList>
    </citation>
    <scope>NUCLEOTIDE SEQUENCE [LARGE SCALE GENOMIC DNA]</scope>
    <source>
        <strain evidence="1 2">T14</strain>
    </source>
</reference>
<gene>
    <name evidence="1" type="ORF">AV656_08380</name>
</gene>
<comment type="caution">
    <text evidence="1">The sequence shown here is derived from an EMBL/GenBank/DDBJ whole genome shotgun (WGS) entry which is preliminary data.</text>
</comment>
<name>A0A163FLP7_9BACL</name>
<protein>
    <submittedName>
        <fullName evidence="1">Uncharacterized protein</fullName>
    </submittedName>
</protein>
<organism evidence="1 2">
    <name type="scientific">Bhargavaea cecembensis</name>
    <dbReference type="NCBI Taxonomy" id="394098"/>
    <lineage>
        <taxon>Bacteria</taxon>
        <taxon>Bacillati</taxon>
        <taxon>Bacillota</taxon>
        <taxon>Bacilli</taxon>
        <taxon>Bacillales</taxon>
        <taxon>Caryophanaceae</taxon>
        <taxon>Bhargavaea</taxon>
    </lineage>
</organism>
<dbReference type="Proteomes" id="UP000076490">
    <property type="component" value="Unassembled WGS sequence"/>
</dbReference>
<dbReference type="EMBL" id="LQNT01000009">
    <property type="protein sequence ID" value="KZE38907.1"/>
    <property type="molecule type" value="Genomic_DNA"/>
</dbReference>
<evidence type="ECO:0000313" key="2">
    <source>
        <dbReference type="Proteomes" id="UP000076490"/>
    </source>
</evidence>
<accession>A0A163FLP7</accession>